<reference evidence="2 3" key="1">
    <citation type="submission" date="2017-03" db="EMBL/GenBank/DDBJ databases">
        <title>Genomic and clinical evidence uncovers the enterohepatic species Helicobacter valdiviensis as a potential human intestinal pathogen.</title>
        <authorList>
            <person name="Fresia P."/>
            <person name="Jara R."/>
            <person name="Sierra R."/>
            <person name="Ferres I."/>
            <person name="Greif G."/>
            <person name="Iraola G."/>
            <person name="Collado L."/>
        </authorList>
    </citation>
    <scope>NUCLEOTIDE SEQUENCE [LARGE SCALE GENOMIC DNA]</scope>
    <source>
        <strain evidence="2 3">WBE14</strain>
    </source>
</reference>
<evidence type="ECO:0000313" key="2">
    <source>
        <dbReference type="EMBL" id="PZT47777.1"/>
    </source>
</evidence>
<accession>A0A2W6MTH9</accession>
<keyword evidence="1" id="KW-0472">Membrane</keyword>
<feature type="transmembrane region" description="Helical" evidence="1">
    <location>
        <begin position="59"/>
        <end position="79"/>
    </location>
</feature>
<name>A0A2W6MTH9_9HELI</name>
<feature type="transmembrane region" description="Helical" evidence="1">
    <location>
        <begin position="33"/>
        <end position="53"/>
    </location>
</feature>
<protein>
    <recommendedName>
        <fullName evidence="4">Galanin</fullName>
    </recommendedName>
</protein>
<dbReference type="EMBL" id="NBIU01000021">
    <property type="protein sequence ID" value="PZT47777.1"/>
    <property type="molecule type" value="Genomic_DNA"/>
</dbReference>
<gene>
    <name evidence="2" type="ORF">B6S12_07155</name>
</gene>
<evidence type="ECO:0008006" key="4">
    <source>
        <dbReference type="Google" id="ProtNLM"/>
    </source>
</evidence>
<sequence length="304" mass="34754">MSKFINLNIDFDKEIAPLLKEAHKASFDYSSHFVGFLLSSVAVVIMVTLIGIFDDDWDSKTLIQFAIIAIIIIGVGVAIDKRKDDENLLKSYSLDKILEKLNYTWGVDLINDELIQESKLFPTYDFTEKDDELMGCEDGFSIVISELSLLSRVSANQGSIHTDFKGLVLLYIFDKPLIEAQILLKPKKFLNLFTTPKGFQKIETKLNVINKVFEFYTNEEQKAQEFLTPAFLEKLSSVQERFNFSNLSCCISGNSCMIALHTKQDFFKLTSFELEDFKRQFNVLLKELQNISDFGKELKAALKI</sequence>
<dbReference type="RefSeq" id="WP_111230123.1">
    <property type="nucleotide sequence ID" value="NZ_NBIU01000021.1"/>
</dbReference>
<dbReference type="OrthoDB" id="5320145at2"/>
<evidence type="ECO:0000313" key="3">
    <source>
        <dbReference type="Proteomes" id="UP000249746"/>
    </source>
</evidence>
<dbReference type="AlphaFoldDB" id="A0A2W6MTH9"/>
<comment type="caution">
    <text evidence="2">The sequence shown here is derived from an EMBL/GenBank/DDBJ whole genome shotgun (WGS) entry which is preliminary data.</text>
</comment>
<keyword evidence="1" id="KW-1133">Transmembrane helix</keyword>
<dbReference type="Pfam" id="PF11335">
    <property type="entry name" value="DUF3137"/>
    <property type="match status" value="1"/>
</dbReference>
<keyword evidence="3" id="KW-1185">Reference proteome</keyword>
<dbReference type="InterPro" id="IPR021484">
    <property type="entry name" value="DUF3137"/>
</dbReference>
<proteinExistence type="predicted"/>
<evidence type="ECO:0000256" key="1">
    <source>
        <dbReference type="SAM" id="Phobius"/>
    </source>
</evidence>
<dbReference type="Proteomes" id="UP000249746">
    <property type="component" value="Unassembled WGS sequence"/>
</dbReference>
<keyword evidence="1" id="KW-0812">Transmembrane</keyword>
<organism evidence="2 3">
    <name type="scientific">Helicobacter valdiviensis</name>
    <dbReference type="NCBI Taxonomy" id="1458358"/>
    <lineage>
        <taxon>Bacteria</taxon>
        <taxon>Pseudomonadati</taxon>
        <taxon>Campylobacterota</taxon>
        <taxon>Epsilonproteobacteria</taxon>
        <taxon>Campylobacterales</taxon>
        <taxon>Helicobacteraceae</taxon>
        <taxon>Helicobacter</taxon>
    </lineage>
</organism>